<comment type="similarity">
    <text evidence="2">Belongs to the CLPTM1 family.</text>
</comment>
<comment type="caution">
    <text evidence="8">The sequence shown here is derived from an EMBL/GenBank/DDBJ whole genome shotgun (WGS) entry which is preliminary data.</text>
</comment>
<feature type="region of interest" description="Disordered" evidence="6">
    <location>
        <begin position="1"/>
        <end position="20"/>
    </location>
</feature>
<dbReference type="GO" id="GO:0012505">
    <property type="term" value="C:endomembrane system"/>
    <property type="evidence" value="ECO:0007669"/>
    <property type="project" value="TreeGrafter"/>
</dbReference>
<dbReference type="PANTHER" id="PTHR21347">
    <property type="entry name" value="CLEFT LIP AND PALATE ASSOCIATED TRANSMEMBRANE PROTEIN-RELATED"/>
    <property type="match status" value="1"/>
</dbReference>
<feature type="region of interest" description="Disordered" evidence="6">
    <location>
        <begin position="54"/>
        <end position="74"/>
    </location>
</feature>
<evidence type="ECO:0000256" key="1">
    <source>
        <dbReference type="ARBA" id="ARBA00004141"/>
    </source>
</evidence>
<keyword evidence="4 7" id="KW-1133">Transmembrane helix</keyword>
<protein>
    <recommendedName>
        <fullName evidence="10">Cleft lip and palate transmembrane protein 1</fullName>
    </recommendedName>
</protein>
<evidence type="ECO:0000256" key="3">
    <source>
        <dbReference type="ARBA" id="ARBA00022692"/>
    </source>
</evidence>
<reference evidence="8" key="1">
    <citation type="submission" date="2021-01" db="EMBL/GenBank/DDBJ databases">
        <authorList>
            <person name="Kaushik A."/>
        </authorList>
    </citation>
    <scope>NUCLEOTIDE SEQUENCE</scope>
    <source>
        <strain evidence="8">AG4-RS23</strain>
    </source>
</reference>
<feature type="compositionally biased region" description="Acidic residues" evidence="6">
    <location>
        <begin position="191"/>
        <end position="203"/>
    </location>
</feature>
<evidence type="ECO:0000313" key="9">
    <source>
        <dbReference type="Proteomes" id="UP000663861"/>
    </source>
</evidence>
<evidence type="ECO:0000256" key="7">
    <source>
        <dbReference type="SAM" id="Phobius"/>
    </source>
</evidence>
<evidence type="ECO:0000256" key="2">
    <source>
        <dbReference type="ARBA" id="ARBA00009310"/>
    </source>
</evidence>
<evidence type="ECO:0000256" key="4">
    <source>
        <dbReference type="ARBA" id="ARBA00022989"/>
    </source>
</evidence>
<sequence length="633" mass="72107">MSEPTAARAAPANRNGQQEDEGTVRRILGIVQQVVFFYLVSQLIKNFMLPKSTVPPTPQSSGTPDAPSKPAQTHAYPYWTAGTKLDLHFFMSQSPYELTDNTLPHFTWQGIEYGKWDEARNWDGLVNLPQSVMNNGTLWAHVFLTRDGASPFDGAQRPGDVHHSRKLLTRYMPRRKVRKEKSLLAGSKEEQVEEVEEEEEPEDTSPVSYWHPNVTLTLISDFPQVPLTQLPPPVVEHISVHATEDKTYYNAILFPNDFWLLKNSMNPINSTTPTLPLHVSFYPLSYMKFTMYASMTDSFDKQPASSAAEIDELKRMLNETNPILLITTVVVSLLHGLFEILAFKNDISHWKGKKEMVGVSVRTIVTNVVVQLIILLYLIDNNAETSYMILMGQGTGIVIEAWKVIVLQLIILLYLIDNNAETSYMILMGQGTGIVIEAWKITKAVDISIVRAGPESILPYKLDIKDKHVLSEDEKKTQEYDRLAFRYVAYVAIPLLAGYTVYSLIYETHRGWYSFVISTLTSFVYMFGFAQLVPQLIINYKLKSVAHMPIKAMVYKTLGTVVDDFFAFCIKMPILHRLACFRDDVVFLIFLYQRWIYRVDPKRVNEYGQVGDDDMKALADQAKEDPKESKKSK</sequence>
<dbReference type="EMBL" id="CAJMWY010002273">
    <property type="protein sequence ID" value="CAE6486460.1"/>
    <property type="molecule type" value="Genomic_DNA"/>
</dbReference>
<feature type="transmembrane region" description="Helical" evidence="7">
    <location>
        <begin position="323"/>
        <end position="343"/>
    </location>
</feature>
<evidence type="ECO:0000313" key="8">
    <source>
        <dbReference type="EMBL" id="CAE6486460.1"/>
    </source>
</evidence>
<feature type="transmembrane region" description="Helical" evidence="7">
    <location>
        <begin position="399"/>
        <end position="416"/>
    </location>
</feature>
<dbReference type="PANTHER" id="PTHR21347:SF0">
    <property type="entry name" value="LIPID SCRAMBLASE CLPTM1L"/>
    <property type="match status" value="1"/>
</dbReference>
<gene>
    <name evidence="8" type="ORF">RDB_LOCUS105318</name>
</gene>
<feature type="transmembrane region" description="Helical" evidence="7">
    <location>
        <begin position="355"/>
        <end position="379"/>
    </location>
</feature>
<dbReference type="GO" id="GO:0016020">
    <property type="term" value="C:membrane"/>
    <property type="evidence" value="ECO:0007669"/>
    <property type="project" value="UniProtKB-SubCell"/>
</dbReference>
<comment type="subcellular location">
    <subcellularLocation>
        <location evidence="1">Membrane</location>
        <topology evidence="1">Multi-pass membrane protein</topology>
    </subcellularLocation>
</comment>
<feature type="transmembrane region" description="Helical" evidence="7">
    <location>
        <begin position="484"/>
        <end position="505"/>
    </location>
</feature>
<dbReference type="Pfam" id="PF05602">
    <property type="entry name" value="CLPTM1"/>
    <property type="match status" value="2"/>
</dbReference>
<dbReference type="InterPro" id="IPR008429">
    <property type="entry name" value="CLPTM1"/>
</dbReference>
<proteinExistence type="inferred from homology"/>
<accession>A0A8H3CNA1</accession>
<feature type="region of interest" description="Disordered" evidence="6">
    <location>
        <begin position="179"/>
        <end position="207"/>
    </location>
</feature>
<evidence type="ECO:0008006" key="10">
    <source>
        <dbReference type="Google" id="ProtNLM"/>
    </source>
</evidence>
<feature type="transmembrane region" description="Helical" evidence="7">
    <location>
        <begin position="511"/>
        <end position="533"/>
    </location>
</feature>
<keyword evidence="5 7" id="KW-0472">Membrane</keyword>
<organism evidence="8 9">
    <name type="scientific">Rhizoctonia solani</name>
    <dbReference type="NCBI Taxonomy" id="456999"/>
    <lineage>
        <taxon>Eukaryota</taxon>
        <taxon>Fungi</taxon>
        <taxon>Dikarya</taxon>
        <taxon>Basidiomycota</taxon>
        <taxon>Agaricomycotina</taxon>
        <taxon>Agaricomycetes</taxon>
        <taxon>Cantharellales</taxon>
        <taxon>Ceratobasidiaceae</taxon>
        <taxon>Rhizoctonia</taxon>
    </lineage>
</organism>
<evidence type="ECO:0000256" key="5">
    <source>
        <dbReference type="ARBA" id="ARBA00023136"/>
    </source>
</evidence>
<dbReference type="Proteomes" id="UP000663861">
    <property type="component" value="Unassembled WGS sequence"/>
</dbReference>
<name>A0A8H3CNA1_9AGAM</name>
<evidence type="ECO:0000256" key="6">
    <source>
        <dbReference type="SAM" id="MobiDB-lite"/>
    </source>
</evidence>
<dbReference type="AlphaFoldDB" id="A0A8H3CNA1"/>
<feature type="compositionally biased region" description="Low complexity" evidence="6">
    <location>
        <begin position="1"/>
        <end position="15"/>
    </location>
</feature>
<keyword evidence="3 7" id="KW-0812">Transmembrane</keyword>